<evidence type="ECO:0000256" key="8">
    <source>
        <dbReference type="ARBA" id="ARBA00023209"/>
    </source>
</evidence>
<evidence type="ECO:0000256" key="10">
    <source>
        <dbReference type="HAMAP-Rule" id="MF_01043"/>
    </source>
</evidence>
<evidence type="ECO:0000256" key="9">
    <source>
        <dbReference type="ARBA" id="ARBA00023264"/>
    </source>
</evidence>
<keyword evidence="11" id="KW-0012">Acyltransferase</keyword>
<dbReference type="UniPathway" id="UPA00085"/>
<reference evidence="11 12" key="1">
    <citation type="submission" date="2013-06" db="EMBL/GenBank/DDBJ databases">
        <title>Whole genome shotgun sequence of Bacillus selenatarsenatis SF-1.</title>
        <authorList>
            <person name="Kuroda M."/>
            <person name="Sei K."/>
            <person name="Yamashita M."/>
            <person name="Ike M."/>
        </authorList>
    </citation>
    <scope>NUCLEOTIDE SEQUENCE [LARGE SCALE GENOMIC DNA]</scope>
    <source>
        <strain evidence="11 12">SF-1</strain>
    </source>
</reference>
<dbReference type="OrthoDB" id="9777124at2"/>
<feature type="transmembrane region" description="Helical" evidence="10">
    <location>
        <begin position="6"/>
        <end position="23"/>
    </location>
</feature>
<evidence type="ECO:0000256" key="4">
    <source>
        <dbReference type="ARBA" id="ARBA00022692"/>
    </source>
</evidence>
<evidence type="ECO:0000256" key="5">
    <source>
        <dbReference type="ARBA" id="ARBA00022989"/>
    </source>
</evidence>
<dbReference type="RefSeq" id="WP_041965737.1">
    <property type="nucleotide sequence ID" value="NZ_BASE01000044.1"/>
</dbReference>
<feature type="transmembrane region" description="Helical" evidence="10">
    <location>
        <begin position="109"/>
        <end position="132"/>
    </location>
</feature>
<dbReference type="STRING" id="1321606.SAMD00020551_2074"/>
<comment type="subunit">
    <text evidence="10">Probably interacts with PlsX.</text>
</comment>
<dbReference type="InterPro" id="IPR003811">
    <property type="entry name" value="G3P_acylTferase_PlsY"/>
</dbReference>
<keyword evidence="4 10" id="KW-0812">Transmembrane</keyword>
<dbReference type="GO" id="GO:0008654">
    <property type="term" value="P:phospholipid biosynthetic process"/>
    <property type="evidence" value="ECO:0007669"/>
    <property type="project" value="UniProtKB-UniRule"/>
</dbReference>
<dbReference type="EC" id="2.3.1.275" evidence="10"/>
<comment type="catalytic activity">
    <reaction evidence="10">
        <text>an acyl phosphate + sn-glycerol 3-phosphate = a 1-acyl-sn-glycero-3-phosphate + phosphate</text>
        <dbReference type="Rhea" id="RHEA:34075"/>
        <dbReference type="ChEBI" id="CHEBI:43474"/>
        <dbReference type="ChEBI" id="CHEBI:57597"/>
        <dbReference type="ChEBI" id="CHEBI:57970"/>
        <dbReference type="ChEBI" id="CHEBI:59918"/>
        <dbReference type="EC" id="2.3.1.275"/>
    </reaction>
</comment>
<dbReference type="Proteomes" id="UP000031014">
    <property type="component" value="Unassembled WGS sequence"/>
</dbReference>
<keyword evidence="2 10" id="KW-0444">Lipid biosynthesis</keyword>
<keyword evidence="6 10" id="KW-0443">Lipid metabolism</keyword>
<evidence type="ECO:0000256" key="7">
    <source>
        <dbReference type="ARBA" id="ARBA00023136"/>
    </source>
</evidence>
<keyword evidence="7 10" id="KW-0472">Membrane</keyword>
<name>A0A0A8X4J7_MESS1</name>
<evidence type="ECO:0000256" key="3">
    <source>
        <dbReference type="ARBA" id="ARBA00022679"/>
    </source>
</evidence>
<dbReference type="PANTHER" id="PTHR30309:SF0">
    <property type="entry name" value="GLYCEROL-3-PHOSPHATE ACYLTRANSFERASE-RELATED"/>
    <property type="match status" value="1"/>
</dbReference>
<comment type="function">
    <text evidence="10">Catalyzes the transfer of an acyl group from acyl-phosphate (acyl-PO(4)) to glycerol-3-phosphate (G3P) to form lysophosphatidic acid (LPA). This enzyme utilizes acyl-phosphate as fatty acyl donor, but not acyl-CoA or acyl-ACP.</text>
</comment>
<keyword evidence="8 10" id="KW-0594">Phospholipid biosynthesis</keyword>
<keyword evidence="12" id="KW-1185">Reference proteome</keyword>
<dbReference type="SMART" id="SM01207">
    <property type="entry name" value="G3P_acyltransf"/>
    <property type="match status" value="1"/>
</dbReference>
<keyword evidence="1 10" id="KW-1003">Cell membrane</keyword>
<evidence type="ECO:0000313" key="12">
    <source>
        <dbReference type="Proteomes" id="UP000031014"/>
    </source>
</evidence>
<dbReference type="AlphaFoldDB" id="A0A0A8X4J7"/>
<comment type="subcellular location">
    <subcellularLocation>
        <location evidence="10">Cell membrane</location>
        <topology evidence="10">Multi-pass membrane protein</topology>
    </subcellularLocation>
</comment>
<evidence type="ECO:0000256" key="6">
    <source>
        <dbReference type="ARBA" id="ARBA00023098"/>
    </source>
</evidence>
<keyword evidence="5 10" id="KW-1133">Transmembrane helix</keyword>
<evidence type="ECO:0000313" key="11">
    <source>
        <dbReference type="EMBL" id="GAM13927.1"/>
    </source>
</evidence>
<dbReference type="Pfam" id="PF02660">
    <property type="entry name" value="G3P_acyltransf"/>
    <property type="match status" value="1"/>
</dbReference>
<evidence type="ECO:0000256" key="2">
    <source>
        <dbReference type="ARBA" id="ARBA00022516"/>
    </source>
</evidence>
<sequence length="192" mass="20973">MTIFSYFLISYFLGTLMAGYFVVKFLGKKDIRVEGSGNVGARNAGRVHGKSSFILTFLGDALKGAIVILIGEYFELSPEIILGGLGFAILGHVKPITLNFKGGMGISTFIGGMLAFEPLTALVIISGFLLFYPFLKSFTFAGLGSFVLIPLSFYFLGIQHIVVLISSVLVMIVIFIHREDIFERLDKRGVGK</sequence>
<accession>A0A0A8X4J7</accession>
<organism evidence="11 12">
    <name type="scientific">Mesobacillus selenatarsenatis (strain DSM 18680 / JCM 14380 / FERM P-15431 / SF-1)</name>
    <dbReference type="NCBI Taxonomy" id="1321606"/>
    <lineage>
        <taxon>Bacteria</taxon>
        <taxon>Bacillati</taxon>
        <taxon>Bacillota</taxon>
        <taxon>Bacilli</taxon>
        <taxon>Bacillales</taxon>
        <taxon>Bacillaceae</taxon>
        <taxon>Mesobacillus</taxon>
    </lineage>
</organism>
<dbReference type="GO" id="GO:0043772">
    <property type="term" value="F:acyl-phosphate glycerol-3-phosphate acyltransferase activity"/>
    <property type="evidence" value="ECO:0007669"/>
    <property type="project" value="UniProtKB-UniRule"/>
</dbReference>
<dbReference type="EMBL" id="BASE01000044">
    <property type="protein sequence ID" value="GAM13927.1"/>
    <property type="molecule type" value="Genomic_DNA"/>
</dbReference>
<gene>
    <name evidence="10" type="primary">plsY</name>
    <name evidence="11" type="ORF">SAMD00020551_2074</name>
</gene>
<keyword evidence="3 10" id="KW-0808">Transferase</keyword>
<evidence type="ECO:0000256" key="1">
    <source>
        <dbReference type="ARBA" id="ARBA00022475"/>
    </source>
</evidence>
<proteinExistence type="inferred from homology"/>
<feature type="transmembrane region" description="Helical" evidence="10">
    <location>
        <begin position="80"/>
        <end position="97"/>
    </location>
</feature>
<comment type="similarity">
    <text evidence="10">Belongs to the PlsY family.</text>
</comment>
<keyword evidence="9 10" id="KW-1208">Phospholipid metabolism</keyword>
<feature type="transmembrane region" description="Helical" evidence="10">
    <location>
        <begin position="152"/>
        <end position="176"/>
    </location>
</feature>
<dbReference type="GO" id="GO:0005886">
    <property type="term" value="C:plasma membrane"/>
    <property type="evidence" value="ECO:0007669"/>
    <property type="project" value="UniProtKB-SubCell"/>
</dbReference>
<protein>
    <recommendedName>
        <fullName evidence="10">Glycerol-3-phosphate acyltransferase</fullName>
    </recommendedName>
    <alternativeName>
        <fullName evidence="10">Acyl-PO4 G3P acyltransferase</fullName>
    </alternativeName>
    <alternativeName>
        <fullName evidence="10">Acyl-phosphate--glycerol-3-phosphate acyltransferase</fullName>
    </alternativeName>
    <alternativeName>
        <fullName evidence="10">G3P acyltransferase</fullName>
        <shortName evidence="10">GPAT</shortName>
        <ecNumber evidence="10">2.3.1.275</ecNumber>
    </alternativeName>
    <alternativeName>
        <fullName evidence="10">Lysophosphatidic acid synthase</fullName>
        <shortName evidence="10">LPA synthase</shortName>
    </alternativeName>
</protein>
<dbReference type="PANTHER" id="PTHR30309">
    <property type="entry name" value="INNER MEMBRANE PROTEIN YGIH"/>
    <property type="match status" value="1"/>
</dbReference>
<dbReference type="HAMAP" id="MF_01043">
    <property type="entry name" value="PlsY"/>
    <property type="match status" value="1"/>
</dbReference>
<comment type="caution">
    <text evidence="11">The sequence shown here is derived from an EMBL/GenBank/DDBJ whole genome shotgun (WGS) entry which is preliminary data.</text>
</comment>
<comment type="pathway">
    <text evidence="10">Lipid metabolism; phospholipid metabolism.</text>
</comment>
<feature type="transmembrane region" description="Helical" evidence="10">
    <location>
        <begin position="52"/>
        <end position="74"/>
    </location>
</feature>